<dbReference type="NCBIfam" id="NF003543">
    <property type="entry name" value="PRK05198.1"/>
    <property type="match status" value="1"/>
</dbReference>
<evidence type="ECO:0000256" key="6">
    <source>
        <dbReference type="ARBA" id="ARBA00022679"/>
    </source>
</evidence>
<dbReference type="PANTHER" id="PTHR21057">
    <property type="entry name" value="PHOSPHO-2-DEHYDRO-3-DEOXYHEPTONATE ALDOLASE"/>
    <property type="match status" value="1"/>
</dbReference>
<reference evidence="10 11" key="2">
    <citation type="submission" date="2021-05" db="EMBL/GenBank/DDBJ databases">
        <title>Ecology and evolution of chlamydial symbionts of arthropods.</title>
        <authorList>
            <person name="Halter T."/>
            <person name="Sixt B.S."/>
            <person name="Toenshoff E.R."/>
            <person name="Koestlbacher S."/>
            <person name="Schulz F."/>
            <person name="Kostanjsek R."/>
            <person name="Collingro A."/>
            <person name="Hendrickx F."/>
            <person name="Horn M."/>
        </authorList>
    </citation>
    <scope>NUCLEOTIDE SEQUENCE [LARGE SCALE GENOMIC DNA]</scope>
    <source>
        <strain evidence="10 11">15C</strain>
    </source>
</reference>
<dbReference type="Pfam" id="PF00793">
    <property type="entry name" value="DAHP_synth_1"/>
    <property type="match status" value="1"/>
</dbReference>
<name>A0ABX8Z174_9BACT</name>
<comment type="pathway">
    <text evidence="3 8">Carbohydrate biosynthesis; 3-deoxy-D-manno-octulosonate biosynthesis; 3-deoxy-D-manno-octulosonate from D-ribulose 5-phosphate: step 2/3.</text>
</comment>
<dbReference type="HAMAP" id="MF_00056">
    <property type="entry name" value="KDO8P_synth"/>
    <property type="match status" value="1"/>
</dbReference>
<evidence type="ECO:0000256" key="8">
    <source>
        <dbReference type="HAMAP-Rule" id="MF_00056"/>
    </source>
</evidence>
<evidence type="ECO:0000256" key="4">
    <source>
        <dbReference type="ARBA" id="ARBA00010499"/>
    </source>
</evidence>
<evidence type="ECO:0000313" key="10">
    <source>
        <dbReference type="EMBL" id="QZA59188.1"/>
    </source>
</evidence>
<feature type="domain" description="DAHP synthetase I/KDSA" evidence="9">
    <location>
        <begin position="8"/>
        <end position="271"/>
    </location>
</feature>
<comment type="catalytic activity">
    <reaction evidence="7 8">
        <text>D-arabinose 5-phosphate + phosphoenolpyruvate + H2O = 3-deoxy-alpha-D-manno-2-octulosonate-8-phosphate + phosphate</text>
        <dbReference type="Rhea" id="RHEA:14053"/>
        <dbReference type="ChEBI" id="CHEBI:15377"/>
        <dbReference type="ChEBI" id="CHEBI:43474"/>
        <dbReference type="ChEBI" id="CHEBI:57693"/>
        <dbReference type="ChEBI" id="CHEBI:58702"/>
        <dbReference type="ChEBI" id="CHEBI:85985"/>
        <dbReference type="EC" id="2.5.1.55"/>
    </reaction>
</comment>
<sequence length="277" mass="30369">MKTIKIKKFCIGKNQPLAIICGPCVIESEDHALFCAERLMNIFKRFPELNFIFKSSYDKANRSAHSSFRGPGIQKGLEILAKIQQAFDLPVLTDIHSSEEAVEAAKVVEIIQIPAFLCRQTDLIVAAAQTGAILNIKKGQFMSPWDMQNVINKILISGNDQIILTDRGTSFGYNNLVSDMRAIPIMQEMGYPACYDASHSVQLPGGLGNASGGQRQFIPPLAQAAIAAGANCLFIEVHPNPTKAKSDKESVLAFDVLPKLLTTISQIYQIVQKCEIC</sequence>
<comment type="pathway">
    <text evidence="2">Bacterial outer membrane biogenesis; lipopolysaccharide biosynthesis.</text>
</comment>
<keyword evidence="8" id="KW-0448">Lipopolysaccharide biosynthesis</keyword>
<evidence type="ECO:0000313" key="11">
    <source>
        <dbReference type="Proteomes" id="UP000822862"/>
    </source>
</evidence>
<evidence type="ECO:0000256" key="7">
    <source>
        <dbReference type="ARBA" id="ARBA00049112"/>
    </source>
</evidence>
<protein>
    <recommendedName>
        <fullName evidence="8">2-dehydro-3-deoxyphosphooctonate aldolase</fullName>
        <ecNumber evidence="8">2.5.1.55</ecNumber>
    </recommendedName>
    <alternativeName>
        <fullName evidence="8">3-deoxy-D-manno-octulosonic acid 8-phosphate synthase</fullName>
    </alternativeName>
    <alternativeName>
        <fullName evidence="8">KDO-8-phosphate synthase</fullName>
        <shortName evidence="8">KDO 8-P synthase</shortName>
        <shortName evidence="8">KDOPS</shortName>
    </alternativeName>
    <alternativeName>
        <fullName evidence="8">Phospho-2-dehydro-3-deoxyoctonate aldolase</fullName>
    </alternativeName>
</protein>
<dbReference type="SUPFAM" id="SSF51569">
    <property type="entry name" value="Aldolase"/>
    <property type="match status" value="1"/>
</dbReference>
<dbReference type="InterPro" id="IPR013785">
    <property type="entry name" value="Aldolase_TIM"/>
</dbReference>
<dbReference type="EMBL" id="CP075585">
    <property type="protein sequence ID" value="QZA59188.1"/>
    <property type="molecule type" value="Genomic_DNA"/>
</dbReference>
<dbReference type="InterPro" id="IPR006269">
    <property type="entry name" value="KDO8P_synthase"/>
</dbReference>
<dbReference type="EC" id="2.5.1.55" evidence="8"/>
<organism evidence="10 11">
    <name type="scientific">Candidatus Rhabdochlamydia porcellionis</name>
    <dbReference type="NCBI Taxonomy" id="225148"/>
    <lineage>
        <taxon>Bacteria</taxon>
        <taxon>Pseudomonadati</taxon>
        <taxon>Chlamydiota</taxon>
        <taxon>Chlamydiia</taxon>
        <taxon>Parachlamydiales</taxon>
        <taxon>Candidatus Rhabdochlamydiaceae</taxon>
        <taxon>Candidatus Rhabdochlamydia</taxon>
    </lineage>
</organism>
<dbReference type="Proteomes" id="UP000822862">
    <property type="component" value="Chromosome"/>
</dbReference>
<evidence type="ECO:0000259" key="9">
    <source>
        <dbReference type="Pfam" id="PF00793"/>
    </source>
</evidence>
<evidence type="ECO:0000256" key="2">
    <source>
        <dbReference type="ARBA" id="ARBA00004756"/>
    </source>
</evidence>
<dbReference type="GO" id="GO:0008676">
    <property type="term" value="F:3-deoxy-8-phosphooctulonate synthase activity"/>
    <property type="evidence" value="ECO:0007669"/>
    <property type="project" value="UniProtKB-EC"/>
</dbReference>
<dbReference type="Gene3D" id="3.20.20.70">
    <property type="entry name" value="Aldolase class I"/>
    <property type="match status" value="1"/>
</dbReference>
<comment type="subcellular location">
    <subcellularLocation>
        <location evidence="1 8">Cytoplasm</location>
    </subcellularLocation>
</comment>
<proteinExistence type="inferred from homology"/>
<evidence type="ECO:0000256" key="5">
    <source>
        <dbReference type="ARBA" id="ARBA00022490"/>
    </source>
</evidence>
<gene>
    <name evidence="8" type="primary">kdsA</name>
    <name evidence="10" type="ORF">RHAB15C_0001073</name>
</gene>
<comment type="similarity">
    <text evidence="4 8">Belongs to the KdsA family.</text>
</comment>
<reference evidence="10 11" key="1">
    <citation type="submission" date="2020-01" db="EMBL/GenBank/DDBJ databases">
        <authorList>
            <person name="Sixt B."/>
            <person name="Schulz F."/>
            <person name="Kostanjsek R."/>
            <person name="Koestlbacher S."/>
            <person name="Collingro A."/>
            <person name="Toenshoff E."/>
            <person name="Horn M."/>
        </authorList>
    </citation>
    <scope>NUCLEOTIDE SEQUENCE [LARGE SCALE GENOMIC DNA]</scope>
    <source>
        <strain evidence="10 11">15C</strain>
    </source>
</reference>
<evidence type="ECO:0000256" key="3">
    <source>
        <dbReference type="ARBA" id="ARBA00004845"/>
    </source>
</evidence>
<keyword evidence="6 8" id="KW-0808">Transferase</keyword>
<dbReference type="InterPro" id="IPR006218">
    <property type="entry name" value="DAHP1/KDSA"/>
</dbReference>
<evidence type="ECO:0000256" key="1">
    <source>
        <dbReference type="ARBA" id="ARBA00004496"/>
    </source>
</evidence>
<accession>A0ABX8Z174</accession>
<keyword evidence="5 8" id="KW-0963">Cytoplasm</keyword>
<keyword evidence="11" id="KW-1185">Reference proteome</keyword>
<dbReference type="NCBIfam" id="TIGR01362">
    <property type="entry name" value="KDO8P_synth"/>
    <property type="match status" value="1"/>
</dbReference>